<reference evidence="7 8" key="1">
    <citation type="submission" date="2015-09" db="EMBL/GenBank/DDBJ databases">
        <title>Genome sequence, genome mining and natural product profiling of a biocontrol bacterium Streptomyces malaysiensis F913.</title>
        <authorList>
            <person name="Xu Y."/>
            <person name="Wei J."/>
            <person name="Xie J."/>
            <person name="Li T."/>
            <person name="Zhou Z."/>
        </authorList>
    </citation>
    <scope>NUCLEOTIDE SEQUENCE [LARGE SCALE GENOMIC DNA]</scope>
    <source>
        <strain evidence="7 8">F913</strain>
    </source>
</reference>
<dbReference type="InterPro" id="IPR001867">
    <property type="entry name" value="OmpR/PhoB-type_DNA-bd"/>
</dbReference>
<evidence type="ECO:0000259" key="6">
    <source>
        <dbReference type="PROSITE" id="PS51755"/>
    </source>
</evidence>
<dbReference type="Gene3D" id="3.40.50.300">
    <property type="entry name" value="P-loop containing nucleotide triphosphate hydrolases"/>
    <property type="match status" value="1"/>
</dbReference>
<dbReference type="SMART" id="SM01043">
    <property type="entry name" value="BTAD"/>
    <property type="match status" value="1"/>
</dbReference>
<feature type="region of interest" description="Disordered" evidence="5">
    <location>
        <begin position="1314"/>
        <end position="1388"/>
    </location>
</feature>
<evidence type="ECO:0000256" key="4">
    <source>
        <dbReference type="PROSITE-ProRule" id="PRU01091"/>
    </source>
</evidence>
<evidence type="ECO:0000313" key="7">
    <source>
        <dbReference type="EMBL" id="PNG98951.1"/>
    </source>
</evidence>
<feature type="region of interest" description="Disordered" evidence="5">
    <location>
        <begin position="888"/>
        <end position="922"/>
    </location>
</feature>
<dbReference type="PANTHER" id="PTHR47691:SF3">
    <property type="entry name" value="HTH-TYPE TRANSCRIPTIONAL REGULATOR RV0890C-RELATED"/>
    <property type="match status" value="1"/>
</dbReference>
<evidence type="ECO:0000256" key="5">
    <source>
        <dbReference type="SAM" id="MobiDB-lite"/>
    </source>
</evidence>
<dbReference type="Pfam" id="PF03704">
    <property type="entry name" value="BTAD"/>
    <property type="match status" value="1"/>
</dbReference>
<comment type="similarity">
    <text evidence="1">Belongs to the AfsR/DnrI/RedD regulatory family.</text>
</comment>
<dbReference type="GO" id="GO:0043531">
    <property type="term" value="F:ADP binding"/>
    <property type="evidence" value="ECO:0007669"/>
    <property type="project" value="InterPro"/>
</dbReference>
<evidence type="ECO:0000313" key="8">
    <source>
        <dbReference type="Proteomes" id="UP000236520"/>
    </source>
</evidence>
<keyword evidence="3 4" id="KW-0238">DNA-binding</keyword>
<evidence type="ECO:0000256" key="3">
    <source>
        <dbReference type="ARBA" id="ARBA00023125"/>
    </source>
</evidence>
<name>A0A2J7ZF96_STRMQ</name>
<dbReference type="Gene3D" id="1.10.10.10">
    <property type="entry name" value="Winged helix-like DNA-binding domain superfamily/Winged helix DNA-binding domain"/>
    <property type="match status" value="1"/>
</dbReference>
<dbReference type="InterPro" id="IPR011990">
    <property type="entry name" value="TPR-like_helical_dom_sf"/>
</dbReference>
<dbReference type="InterPro" id="IPR005158">
    <property type="entry name" value="BTAD"/>
</dbReference>
<dbReference type="Proteomes" id="UP000236520">
    <property type="component" value="Unassembled WGS sequence"/>
</dbReference>
<feature type="domain" description="OmpR/PhoB-type" evidence="6">
    <location>
        <begin position="1"/>
        <end position="95"/>
    </location>
</feature>
<dbReference type="GO" id="GO:0003677">
    <property type="term" value="F:DNA binding"/>
    <property type="evidence" value="ECO:0007669"/>
    <property type="project" value="UniProtKB-UniRule"/>
</dbReference>
<sequence>MASVRYLILGTTEARDDHGAPLPLGGPRIRALLAALAVRSARSAPAPVDVLIDEVWAADPPHDAPAALQALVGRLRRAIGRDAVISSPGGYRLATAAPQDDVDLLLFERLTNEGIRALDADDPGTAAATLRKALALWRGPALADLPDRETAAARPEALRLTALHRRIDADLALDRPTDVIPELRELVADHPLDETFHAQLIRALRGAGHSADALAAYEDVRRTLADRLGTGPGAELKELHRQLLTTDAGPVGREPHAARGGAYTAEAGASRADGHGGSGGTEADSGVRGAFDGRDGYAARGGGGTGAGAGSRTDGREAVSRTAGSYTVGMGGVGSRGVGSRGVGMGSRTARSGSRTAVPPLPHGNLRARLTSFVGRQKEIGDILRDLDGARLVTLTGPGGSGKTRLSEEAAATVTDGYPDGVWIAELAPLDQPSAVPGAVLSAVGRRETTLLATGLESRATGADGGDPTSRLVEYCADRRLLLLLDNCEHVIDAAARLTETLLAHCPGVTVLATSREPLGVPGETIRPVEPLPPAPAHQLFAERAATVRPGFDPAADPDTAAAVAEICRRLDGLPLAIELAAARLRLLTPRQIAARLDDRFRLLTSGSRTALPRQQTLRAVVEWSWDLLDERERTVLRRASVFAGGWTLSGAEAVCADGRPGESALTDGTAAEDLIEDLIAAEEGVTDGIAAGVDVRDALTDATEGIPEPGDTVAYDHTRSPARSRTRPHVRIAPAEVLELLGALVDKSLLIVDHPSHGSATESAGPAGGEPRYRMLETIHEYVGERATENPAARADHKATVARHTAHFRDFLRTAEPRLRSAEQLPWLRLVETDLDNVRAALHRSLTTADEDSVFALISALAWFWWLRNYRDEGAAWVGRALALEDRPDGGTDDEADRAPDGSDPLDQFPRIPARAPDGEDGVDREATRYWQFMDLRLLLFFLLAEQGTGPDLRDPEIRDAARRMRDAYASHPGSRTACFPGLLWPFTAFVIEGFTGELLPLMDQTVAGCRRHGDDWALGVTLMYRTQLAIDMPGGVETIDDDLAELRELAARVGDRWMLAQAEGARGEVATFRGRYAEARAAYEKARRLAQELGAHTEVPFLFTRLADLALNEKDMEGALELVERSEEESERCGTQDVRAFNHIVRSEAELLRGDLARARAYCDAARHRARGTAPPQFWVVANGLDARITGLEGDLVGGLRKLRNTLREGLEMNSMELLLAHQAESAAELLAGSGRGQERLAARLLGAADGWRGRLPRSPLVAGDVDSTVARASEVLGQDAVEQLRTENSALTPEQAIRLLDEALTSLDAPLDATGAADDPDVSDTTDALDASEARTEIAGQAQTVGRTETIGRTETVDRTQTVGQAQAADRTETADRDATPPPAR</sequence>
<protein>
    <recommendedName>
        <fullName evidence="6">OmpR/PhoB-type domain-containing protein</fullName>
    </recommendedName>
</protein>
<dbReference type="InterPro" id="IPR027417">
    <property type="entry name" value="P-loop_NTPase"/>
</dbReference>
<accession>A0A2J7ZF96</accession>
<comment type="caution">
    <text evidence="7">The sequence shown here is derived from an EMBL/GenBank/DDBJ whole genome shotgun (WGS) entry which is preliminary data.</text>
</comment>
<feature type="DNA-binding region" description="OmpR/PhoB-type" evidence="4">
    <location>
        <begin position="1"/>
        <end position="95"/>
    </location>
</feature>
<dbReference type="CDD" id="cd15831">
    <property type="entry name" value="BTAD"/>
    <property type="match status" value="1"/>
</dbReference>
<dbReference type="PANTHER" id="PTHR47691">
    <property type="entry name" value="REGULATOR-RELATED"/>
    <property type="match status" value="1"/>
</dbReference>
<feature type="region of interest" description="Disordered" evidence="5">
    <location>
        <begin position="703"/>
        <end position="728"/>
    </location>
</feature>
<feature type="compositionally biased region" description="Gly residues" evidence="5">
    <location>
        <begin position="329"/>
        <end position="345"/>
    </location>
</feature>
<dbReference type="InterPro" id="IPR036388">
    <property type="entry name" value="WH-like_DNA-bd_sf"/>
</dbReference>
<feature type="compositionally biased region" description="Gly residues" evidence="5">
    <location>
        <begin position="299"/>
        <end position="309"/>
    </location>
</feature>
<dbReference type="Gene3D" id="1.25.40.10">
    <property type="entry name" value="Tetratricopeptide repeat domain"/>
    <property type="match status" value="2"/>
</dbReference>
<dbReference type="SUPFAM" id="SSF52540">
    <property type="entry name" value="P-loop containing nucleoside triphosphate hydrolases"/>
    <property type="match status" value="1"/>
</dbReference>
<keyword evidence="8" id="KW-1185">Reference proteome</keyword>
<feature type="compositionally biased region" description="Basic and acidic residues" evidence="5">
    <location>
        <begin position="1373"/>
        <end position="1382"/>
    </location>
</feature>
<dbReference type="GO" id="GO:0000160">
    <property type="term" value="P:phosphorelay signal transduction system"/>
    <property type="evidence" value="ECO:0007669"/>
    <property type="project" value="UniProtKB-KW"/>
</dbReference>
<gene>
    <name evidence="7" type="ORF">SMF913_14976</name>
</gene>
<dbReference type="GO" id="GO:0006355">
    <property type="term" value="P:regulation of DNA-templated transcription"/>
    <property type="evidence" value="ECO:0007669"/>
    <property type="project" value="InterPro"/>
</dbReference>
<dbReference type="SUPFAM" id="SSF46894">
    <property type="entry name" value="C-terminal effector domain of the bipartite response regulators"/>
    <property type="match status" value="1"/>
</dbReference>
<evidence type="ECO:0000256" key="2">
    <source>
        <dbReference type="ARBA" id="ARBA00023012"/>
    </source>
</evidence>
<dbReference type="SUPFAM" id="SSF48452">
    <property type="entry name" value="TPR-like"/>
    <property type="match status" value="2"/>
</dbReference>
<feature type="region of interest" description="Disordered" evidence="5">
    <location>
        <begin position="268"/>
        <end position="363"/>
    </location>
</feature>
<proteinExistence type="inferred from homology"/>
<dbReference type="EMBL" id="LJIW01000001">
    <property type="protein sequence ID" value="PNG98951.1"/>
    <property type="molecule type" value="Genomic_DNA"/>
</dbReference>
<dbReference type="InterPro" id="IPR016032">
    <property type="entry name" value="Sig_transdc_resp-reg_C-effctor"/>
</dbReference>
<dbReference type="SMART" id="SM00862">
    <property type="entry name" value="Trans_reg_C"/>
    <property type="match status" value="1"/>
</dbReference>
<keyword evidence="2" id="KW-0902">Two-component regulatory system</keyword>
<evidence type="ECO:0000256" key="1">
    <source>
        <dbReference type="ARBA" id="ARBA00005820"/>
    </source>
</evidence>
<dbReference type="PROSITE" id="PS51755">
    <property type="entry name" value="OMPR_PHOB"/>
    <property type="match status" value="1"/>
</dbReference>
<organism evidence="7 8">
    <name type="scientific">Streptomyces malaysiensis</name>
    <dbReference type="NCBI Taxonomy" id="92644"/>
    <lineage>
        <taxon>Bacteria</taxon>
        <taxon>Bacillati</taxon>
        <taxon>Actinomycetota</taxon>
        <taxon>Actinomycetes</taxon>
        <taxon>Kitasatosporales</taxon>
        <taxon>Streptomycetaceae</taxon>
        <taxon>Streptomyces</taxon>
        <taxon>Streptomyces violaceusniger group</taxon>
    </lineage>
</organism>
<dbReference type="PRINTS" id="PR00364">
    <property type="entry name" value="DISEASERSIST"/>
</dbReference>